<sequence length="536" mass="61936">MVRETRHLWVGNLPENIREDRIREHFKRYVDGASTAMGIRMLLVLRSVVLLGICAAEEAGVNKRIDAFLQETLAIEGLISIVFHPCILWSTKFIYILIQNSINITELIRHEYFKFFERLFRHHLQGEDMLAVTYHTAHNPEDLRRDIFTADRVSDLRHFAVIISFQYGLQVKAAHGVPQRKSTGCYGFPICAAVHRKSVPVYDFTYSHRDILDVTIFTEGFQFCFDDRMTVMTMRAERHLKLNSRFTDYNPHTQWPGIGNSCSRSKNFVPDSQSYCITRVKHENVQKWTRRFGVGGDTFQGIIVEERSDPLQYDCRLSGREPTLFVTRSLRHNDITCMREDLRDQRTEENLLAKFLLSRYRTVFPFYDFGGICAKYENANFWQQLYPSILPLRVTTEGRGHDSQSSGCDLNTEQSANHLITTFGGRKSNDGIVTNDEFGKDMEAAVACFEESMSSPSWKCPPRSLVFDVTERVVPVSRKRFTRRDIVDLFGAGEMGNVSLNSSWQVKLFDDVKKASMHLTAETQQTDWREQPQDDP</sequence>
<dbReference type="Proteomes" id="UP000027135">
    <property type="component" value="Unassembled WGS sequence"/>
</dbReference>
<protein>
    <submittedName>
        <fullName evidence="1">Msx2-interacting protein</fullName>
    </submittedName>
</protein>
<dbReference type="STRING" id="136037.A0A067QW78"/>
<reference evidence="1 2" key="1">
    <citation type="journal article" date="2014" name="Nat. Commun.">
        <title>Molecular traces of alternative social organization in a termite genome.</title>
        <authorList>
            <person name="Terrapon N."/>
            <person name="Li C."/>
            <person name="Robertson H.M."/>
            <person name="Ji L."/>
            <person name="Meng X."/>
            <person name="Booth W."/>
            <person name="Chen Z."/>
            <person name="Childers C.P."/>
            <person name="Glastad K.M."/>
            <person name="Gokhale K."/>
            <person name="Gowin J."/>
            <person name="Gronenberg W."/>
            <person name="Hermansen R.A."/>
            <person name="Hu H."/>
            <person name="Hunt B.G."/>
            <person name="Huylmans A.K."/>
            <person name="Khalil S.M."/>
            <person name="Mitchell R.D."/>
            <person name="Munoz-Torres M.C."/>
            <person name="Mustard J.A."/>
            <person name="Pan H."/>
            <person name="Reese J.T."/>
            <person name="Scharf M.E."/>
            <person name="Sun F."/>
            <person name="Vogel H."/>
            <person name="Xiao J."/>
            <person name="Yang W."/>
            <person name="Yang Z."/>
            <person name="Yang Z."/>
            <person name="Zhou J."/>
            <person name="Zhu J."/>
            <person name="Brent C.S."/>
            <person name="Elsik C.G."/>
            <person name="Goodisman M.A."/>
            <person name="Liberles D.A."/>
            <person name="Roe R.M."/>
            <person name="Vargo E.L."/>
            <person name="Vilcinskas A."/>
            <person name="Wang J."/>
            <person name="Bornberg-Bauer E."/>
            <person name="Korb J."/>
            <person name="Zhang G."/>
            <person name="Liebig J."/>
        </authorList>
    </citation>
    <scope>NUCLEOTIDE SEQUENCE [LARGE SCALE GENOMIC DNA]</scope>
    <source>
        <tissue evidence="1">Whole organism</tissue>
    </source>
</reference>
<evidence type="ECO:0000313" key="1">
    <source>
        <dbReference type="EMBL" id="KDR14585.1"/>
    </source>
</evidence>
<evidence type="ECO:0000313" key="2">
    <source>
        <dbReference type="Proteomes" id="UP000027135"/>
    </source>
</evidence>
<proteinExistence type="predicted"/>
<name>A0A067QW78_ZOONE</name>
<dbReference type="InParanoid" id="A0A067QW78"/>
<dbReference type="eggNOG" id="KOG0112">
    <property type="taxonomic scope" value="Eukaryota"/>
</dbReference>
<accession>A0A067QW78</accession>
<dbReference type="InterPro" id="IPR035979">
    <property type="entry name" value="RBD_domain_sf"/>
</dbReference>
<dbReference type="GO" id="GO:0003676">
    <property type="term" value="F:nucleic acid binding"/>
    <property type="evidence" value="ECO:0007669"/>
    <property type="project" value="InterPro"/>
</dbReference>
<dbReference type="AlphaFoldDB" id="A0A067QW78"/>
<dbReference type="SUPFAM" id="SSF54928">
    <property type="entry name" value="RNA-binding domain, RBD"/>
    <property type="match status" value="1"/>
</dbReference>
<organism evidence="1 2">
    <name type="scientific">Zootermopsis nevadensis</name>
    <name type="common">Dampwood termite</name>
    <dbReference type="NCBI Taxonomy" id="136037"/>
    <lineage>
        <taxon>Eukaryota</taxon>
        <taxon>Metazoa</taxon>
        <taxon>Ecdysozoa</taxon>
        <taxon>Arthropoda</taxon>
        <taxon>Hexapoda</taxon>
        <taxon>Insecta</taxon>
        <taxon>Pterygota</taxon>
        <taxon>Neoptera</taxon>
        <taxon>Polyneoptera</taxon>
        <taxon>Dictyoptera</taxon>
        <taxon>Blattodea</taxon>
        <taxon>Blattoidea</taxon>
        <taxon>Termitoidae</taxon>
        <taxon>Termopsidae</taxon>
        <taxon>Zootermopsis</taxon>
    </lineage>
</organism>
<dbReference type="EMBL" id="KK852871">
    <property type="protein sequence ID" value="KDR14585.1"/>
    <property type="molecule type" value="Genomic_DNA"/>
</dbReference>
<gene>
    <name evidence="1" type="ORF">L798_11315</name>
</gene>
<keyword evidence="2" id="KW-1185">Reference proteome</keyword>